<evidence type="ECO:0000313" key="2">
    <source>
        <dbReference type="Proteomes" id="UP000183015"/>
    </source>
</evidence>
<organism evidence="1 2">
    <name type="scientific">Streptacidiphilus jiangxiensis</name>
    <dbReference type="NCBI Taxonomy" id="235985"/>
    <lineage>
        <taxon>Bacteria</taxon>
        <taxon>Bacillati</taxon>
        <taxon>Actinomycetota</taxon>
        <taxon>Actinomycetes</taxon>
        <taxon>Kitasatosporales</taxon>
        <taxon>Streptomycetaceae</taxon>
        <taxon>Streptacidiphilus</taxon>
    </lineage>
</organism>
<proteinExistence type="predicted"/>
<dbReference type="eggNOG" id="ENOG5030UZ7">
    <property type="taxonomic scope" value="Bacteria"/>
</dbReference>
<dbReference type="Proteomes" id="UP000183015">
    <property type="component" value="Unassembled WGS sequence"/>
</dbReference>
<evidence type="ECO:0000313" key="1">
    <source>
        <dbReference type="EMBL" id="SEL30411.1"/>
    </source>
</evidence>
<reference evidence="2" key="1">
    <citation type="submission" date="2016-10" db="EMBL/GenBank/DDBJ databases">
        <authorList>
            <person name="Varghese N."/>
        </authorList>
    </citation>
    <scope>NUCLEOTIDE SEQUENCE [LARGE SCALE GENOMIC DNA]</scope>
    <source>
        <strain evidence="2">DSM 45096 / BCRC 16803 / CGMCC 4.1857 / CIP 109030 / JCM 12277 / KCTC 19219 / NBRC 100920 / 33214</strain>
    </source>
</reference>
<dbReference type="AlphaFoldDB" id="A0A1H7P3M3"/>
<keyword evidence="2" id="KW-1185">Reference proteome</keyword>
<dbReference type="EMBL" id="FOAZ01000007">
    <property type="protein sequence ID" value="SEL30411.1"/>
    <property type="molecule type" value="Genomic_DNA"/>
</dbReference>
<gene>
    <name evidence="1" type="ORF">SAMN05414137_107208</name>
</gene>
<protein>
    <submittedName>
        <fullName evidence="1">Uncharacterized protein</fullName>
    </submittedName>
</protein>
<sequence>MAAGLVQTPVMAHSQKHMYEMVDVLVAAGNSFRPRPQGLGSDPFWLTAGNPRCYLEAPIDFAVARAVPGQPVDLALVEDNDLIFCKLCWTAIQGPTHRVETVWNHPR</sequence>
<accession>A0A1H7P3M3</accession>
<name>A0A1H7P3M3_STRJI</name>